<dbReference type="Proteomes" id="UP000319252">
    <property type="component" value="Unassembled WGS sequence"/>
</dbReference>
<dbReference type="Pfam" id="PF13173">
    <property type="entry name" value="AAA_14"/>
    <property type="match status" value="1"/>
</dbReference>
<dbReference type="EMBL" id="CABWKE010000028">
    <property type="protein sequence ID" value="VWQ28281.1"/>
    <property type="molecule type" value="Genomic_DNA"/>
</dbReference>
<evidence type="ECO:0000313" key="7">
    <source>
        <dbReference type="Proteomes" id="UP000494179"/>
    </source>
</evidence>
<dbReference type="Proteomes" id="UP000494179">
    <property type="component" value="Unassembled WGS sequence"/>
</dbReference>
<evidence type="ECO:0000313" key="5">
    <source>
        <dbReference type="EMBL" id="VWQ35731.1"/>
    </source>
</evidence>
<evidence type="ECO:0008006" key="9">
    <source>
        <dbReference type="Google" id="ProtNLM"/>
    </source>
</evidence>
<evidence type="ECO:0000313" key="8">
    <source>
        <dbReference type="Proteomes" id="UP000494270"/>
    </source>
</evidence>
<dbReference type="Proteomes" id="UP000494270">
    <property type="component" value="Unassembled WGS sequence"/>
</dbReference>
<dbReference type="EMBL" id="CABWKI010000023">
    <property type="protein sequence ID" value="VWQ35731.1"/>
    <property type="molecule type" value="Genomic_DNA"/>
</dbReference>
<feature type="domain" description="DUF4143" evidence="2">
    <location>
        <begin position="228"/>
        <end position="395"/>
    </location>
</feature>
<evidence type="ECO:0000313" key="6">
    <source>
        <dbReference type="Proteomes" id="UP000319252"/>
    </source>
</evidence>
<protein>
    <recommendedName>
        <fullName evidence="9">ATPase</fullName>
    </recommendedName>
</protein>
<dbReference type="PANTHER" id="PTHR33295">
    <property type="entry name" value="ATPASE"/>
    <property type="match status" value="1"/>
</dbReference>
<dbReference type="InterPro" id="IPR025420">
    <property type="entry name" value="DUF4143"/>
</dbReference>
<evidence type="ECO:0000259" key="1">
    <source>
        <dbReference type="Pfam" id="PF13173"/>
    </source>
</evidence>
<reference evidence="7 8" key="2">
    <citation type="submission" date="2019-10" db="EMBL/GenBank/DDBJ databases">
        <authorList>
            <consortium name="Melissa Lawson"/>
            <person name="O'neill I."/>
        </authorList>
    </citation>
    <scope>NUCLEOTIDE SEQUENCE [LARGE SCALE GENOMIC DNA]</scope>
    <source>
        <strain evidence="5">LH_664</strain>
        <strain evidence="4">LH_665</strain>
    </source>
</reference>
<evidence type="ECO:0000259" key="2">
    <source>
        <dbReference type="Pfam" id="PF13635"/>
    </source>
</evidence>
<sequence>MFKRKIHEALSEWKRRSQGRTALLVEGARRVGKSTVVKEFAEHEYQSHIIVDFSTAPPEVFGLFDDVSDLDYLFLRLQLQYSARLHERQSLIVFDEVQLCPKARQAIKSLVADGRYDYVETGSLISIRKNTRGILIPSEEERVQMHPMDYEEFLWAKGDVATVPLLREAFATGMALGDGTNRKLMRDFRLYMLVGGMPQAVDALLRTNNLQEVDKVKRAIISLYEEDFHKISPSGALSMLFDAIPSQLAKKASRYQVSSVLAGRQARDILEEIAELADSKTVLVARQADDPNVGLSSSVDLEKFKLYMADTGLFVTLAFKDAEFTDNIVYDKLLSDKLPANLGMLYENAVAQELVAHGKNLFYHTWPKERSTRNYEIDFIIPDGKKISPIEVKSSGYKTHASLDAFAGKFHSRIGRQYLIYTKDLRKDGPITCVPAYMCGLL</sequence>
<name>A0A564RZE1_BIFLI</name>
<dbReference type="Pfam" id="PF13635">
    <property type="entry name" value="DUF4143"/>
    <property type="match status" value="1"/>
</dbReference>
<feature type="domain" description="AAA" evidence="1">
    <location>
        <begin position="21"/>
        <end position="154"/>
    </location>
</feature>
<dbReference type="AlphaFoldDB" id="A0A564RZE1"/>
<dbReference type="SUPFAM" id="SSF52540">
    <property type="entry name" value="P-loop containing nucleoside triphosphate hydrolases"/>
    <property type="match status" value="1"/>
</dbReference>
<proteinExistence type="predicted"/>
<dbReference type="InterPro" id="IPR027417">
    <property type="entry name" value="P-loop_NTPase"/>
</dbReference>
<accession>A0A564RZE1</accession>
<dbReference type="RefSeq" id="WP_154050345.1">
    <property type="nucleotide sequence ID" value="NZ_CABHML010000051.1"/>
</dbReference>
<dbReference type="PANTHER" id="PTHR33295:SF7">
    <property type="entry name" value="ATPASE"/>
    <property type="match status" value="1"/>
</dbReference>
<reference evidence="3 6" key="1">
    <citation type="submission" date="2019-07" db="EMBL/GenBank/DDBJ databases">
        <authorList>
            <person name="Chang H.-W."/>
            <person name="Raman A."/>
            <person name="Venkatesh S."/>
            <person name="Gehrig J."/>
        </authorList>
    </citation>
    <scope>NUCLEOTIDE SEQUENCE [LARGE SCALE GENOMIC DNA]</scope>
    <source>
        <strain evidence="3">B.longum_ssp_infantis_4</strain>
    </source>
</reference>
<dbReference type="EMBL" id="CABHML010000051">
    <property type="protein sequence ID" value="VUW83556.1"/>
    <property type="molecule type" value="Genomic_DNA"/>
</dbReference>
<dbReference type="InterPro" id="IPR041682">
    <property type="entry name" value="AAA_14"/>
</dbReference>
<gene>
    <name evidence="5" type="ORF">BIFLH664_01170</name>
    <name evidence="4" type="ORF">BIFLH665_01382</name>
    <name evidence="3" type="ORF">BLONGUMMC1_01193</name>
</gene>
<evidence type="ECO:0000313" key="4">
    <source>
        <dbReference type="EMBL" id="VWQ28281.1"/>
    </source>
</evidence>
<organism evidence="3 6">
    <name type="scientific">Bifidobacterium longum subsp. infantis</name>
    <dbReference type="NCBI Taxonomy" id="1682"/>
    <lineage>
        <taxon>Bacteria</taxon>
        <taxon>Bacillati</taxon>
        <taxon>Actinomycetota</taxon>
        <taxon>Actinomycetes</taxon>
        <taxon>Bifidobacteriales</taxon>
        <taxon>Bifidobacteriaceae</taxon>
        <taxon>Bifidobacterium</taxon>
    </lineage>
</organism>
<evidence type="ECO:0000313" key="3">
    <source>
        <dbReference type="EMBL" id="VUW83556.1"/>
    </source>
</evidence>